<evidence type="ECO:0000256" key="1">
    <source>
        <dbReference type="SAM" id="MobiDB-lite"/>
    </source>
</evidence>
<feature type="region of interest" description="Disordered" evidence="1">
    <location>
        <begin position="614"/>
        <end position="685"/>
    </location>
</feature>
<name>A0A0C3M9D0_9AGAM</name>
<feature type="region of interest" description="Disordered" evidence="1">
    <location>
        <begin position="51"/>
        <end position="129"/>
    </location>
</feature>
<feature type="compositionally biased region" description="Polar residues" evidence="1">
    <location>
        <begin position="643"/>
        <end position="660"/>
    </location>
</feature>
<feature type="compositionally biased region" description="Polar residues" evidence="1">
    <location>
        <begin position="103"/>
        <end position="115"/>
    </location>
</feature>
<feature type="compositionally biased region" description="Low complexity" evidence="1">
    <location>
        <begin position="65"/>
        <end position="75"/>
    </location>
</feature>
<accession>A0A0C3M9D0</accession>
<feature type="compositionally biased region" description="Polar residues" evidence="1">
    <location>
        <begin position="204"/>
        <end position="221"/>
    </location>
</feature>
<dbReference type="AlphaFoldDB" id="A0A0C3M9D0"/>
<dbReference type="HOGENOM" id="CLU_401805_0_0_1"/>
<dbReference type="OrthoDB" id="3267046at2759"/>
<feature type="region of interest" description="Disordered" evidence="1">
    <location>
        <begin position="198"/>
        <end position="274"/>
    </location>
</feature>
<reference evidence="2 3" key="1">
    <citation type="submission" date="2014-04" db="EMBL/GenBank/DDBJ databases">
        <authorList>
            <consortium name="DOE Joint Genome Institute"/>
            <person name="Kuo A."/>
            <person name="Girlanda M."/>
            <person name="Perotto S."/>
            <person name="Kohler A."/>
            <person name="Nagy L.G."/>
            <person name="Floudas D."/>
            <person name="Copeland A."/>
            <person name="Barry K.W."/>
            <person name="Cichocki N."/>
            <person name="Veneault-Fourrey C."/>
            <person name="LaButti K."/>
            <person name="Lindquist E.A."/>
            <person name="Lipzen A."/>
            <person name="Lundell T."/>
            <person name="Morin E."/>
            <person name="Murat C."/>
            <person name="Sun H."/>
            <person name="Tunlid A."/>
            <person name="Henrissat B."/>
            <person name="Grigoriev I.V."/>
            <person name="Hibbett D.S."/>
            <person name="Martin F."/>
            <person name="Nordberg H.P."/>
            <person name="Cantor M.N."/>
            <person name="Hua S.X."/>
        </authorList>
    </citation>
    <scope>NUCLEOTIDE SEQUENCE [LARGE SCALE GENOMIC DNA]</scope>
    <source>
        <strain evidence="2 3">MUT 4182</strain>
    </source>
</reference>
<feature type="compositionally biased region" description="Basic and acidic residues" evidence="1">
    <location>
        <begin position="628"/>
        <end position="639"/>
    </location>
</feature>
<gene>
    <name evidence="2" type="ORF">M407DRAFT_20577</name>
</gene>
<dbReference type="EMBL" id="KN822973">
    <property type="protein sequence ID" value="KIO30307.1"/>
    <property type="molecule type" value="Genomic_DNA"/>
</dbReference>
<evidence type="ECO:0000313" key="2">
    <source>
        <dbReference type="EMBL" id="KIO30307.1"/>
    </source>
</evidence>
<organism evidence="2 3">
    <name type="scientific">Tulasnella calospora MUT 4182</name>
    <dbReference type="NCBI Taxonomy" id="1051891"/>
    <lineage>
        <taxon>Eukaryota</taxon>
        <taxon>Fungi</taxon>
        <taxon>Dikarya</taxon>
        <taxon>Basidiomycota</taxon>
        <taxon>Agaricomycotina</taxon>
        <taxon>Agaricomycetes</taxon>
        <taxon>Cantharellales</taxon>
        <taxon>Tulasnellaceae</taxon>
        <taxon>Tulasnella</taxon>
    </lineage>
</organism>
<feature type="compositionally biased region" description="Polar residues" evidence="1">
    <location>
        <begin position="261"/>
        <end position="274"/>
    </location>
</feature>
<reference evidence="3" key="2">
    <citation type="submission" date="2015-01" db="EMBL/GenBank/DDBJ databases">
        <title>Evolutionary Origins and Diversification of the Mycorrhizal Mutualists.</title>
        <authorList>
            <consortium name="DOE Joint Genome Institute"/>
            <consortium name="Mycorrhizal Genomics Consortium"/>
            <person name="Kohler A."/>
            <person name="Kuo A."/>
            <person name="Nagy L.G."/>
            <person name="Floudas D."/>
            <person name="Copeland A."/>
            <person name="Barry K.W."/>
            <person name="Cichocki N."/>
            <person name="Veneault-Fourrey C."/>
            <person name="LaButti K."/>
            <person name="Lindquist E.A."/>
            <person name="Lipzen A."/>
            <person name="Lundell T."/>
            <person name="Morin E."/>
            <person name="Murat C."/>
            <person name="Riley R."/>
            <person name="Ohm R."/>
            <person name="Sun H."/>
            <person name="Tunlid A."/>
            <person name="Henrissat B."/>
            <person name="Grigoriev I.V."/>
            <person name="Hibbett D.S."/>
            <person name="Martin F."/>
        </authorList>
    </citation>
    <scope>NUCLEOTIDE SEQUENCE [LARGE SCALE GENOMIC DNA]</scope>
    <source>
        <strain evidence="3">MUT 4182</strain>
    </source>
</reference>
<keyword evidence="3" id="KW-1185">Reference proteome</keyword>
<proteinExistence type="predicted"/>
<evidence type="ECO:0000313" key="3">
    <source>
        <dbReference type="Proteomes" id="UP000054248"/>
    </source>
</evidence>
<sequence length="685" mass="73923">MNGHHGQNTGATLAVRGVRWVIYSIRHPSEYSKAIDFPPCSSSVPGVHERALPGVKRPVSAGMTSSGSSRSGSGSSKRRKTAGANDRFDGMIRRTQRHGSGTGSIRNSAPSSSKRTAAKKKLASNRANIGNNSIQELRADCVGRDFAVLKPQGQETPQDDHNLDKTDPDQTKQGQRGKSLPTWLLNTFALLPRTHPLQKLTPARSGSPSDCGEPNSSSMTESGDPFPPAMPSPTELNDGMPFRSPLAPTPTRPLLSGHSIHASQAQSYQGVSTQAHLDEPSQELFPTAWPFCLPEARGATDYTAPPMTSNHSTNIDDDLSTFFLSPFVPKTALAVDFQSIDHSPVVSDLTTSTLPAHSKVLKHSMNEENSPCTSRFGIDEWPGVGETPGVVSPSPPRDTCMASPTAKLFHPSPRRYKVPGVLEFELGSFDIPEQALTPIVPEGNAARNFDQPPSDDGASAHTLLGLVVKGRHPGTLPPTFGLNLKYTDPTTIARAFASPDGDWDPPAGHVTSPLSPTIAPDCDFFVTTPHRPQLNFVPFQTPHFYCQQARSNVIIPTQGGATSPRIHEKTDRYAEELVAYAAKMNRAETPLPSAQKLLFHSNGVQRDRNFSLRYESSGGSTAENSPPEFRRRGPVRDGEAAMNPSSELSEGTFDSTSPWSSRLMELPQTNVRASEGRGQTIEVDG</sequence>
<dbReference type="Proteomes" id="UP000054248">
    <property type="component" value="Unassembled WGS sequence"/>
</dbReference>
<feature type="compositionally biased region" description="Basic and acidic residues" evidence="1">
    <location>
        <begin position="158"/>
        <end position="170"/>
    </location>
</feature>
<protein>
    <submittedName>
        <fullName evidence="2">Uncharacterized protein</fullName>
    </submittedName>
</protein>
<feature type="region of interest" description="Disordered" evidence="1">
    <location>
        <begin position="152"/>
        <end position="180"/>
    </location>
</feature>